<dbReference type="Proteomes" id="UP000192596">
    <property type="component" value="Unassembled WGS sequence"/>
</dbReference>
<keyword evidence="6 12" id="KW-0812">Transmembrane</keyword>
<dbReference type="InterPro" id="IPR039529">
    <property type="entry name" value="PGAP1/BST1"/>
</dbReference>
<comment type="subcellular location">
    <subcellularLocation>
        <location evidence="2">Endoplasmic reticulum membrane</location>
        <topology evidence="2">Multi-pass membrane protein</topology>
    </subcellularLocation>
</comment>
<name>A0A1V8SGA5_9PEZI</name>
<dbReference type="FunFam" id="3.40.50.1820:FF:000056">
    <property type="entry name" value="GPI inositol-deacylase"/>
    <property type="match status" value="1"/>
</dbReference>
<comment type="caution">
    <text evidence="16">The sequence shown here is derived from an EMBL/GenBank/DDBJ whole genome shotgun (WGS) entry which is preliminary data.</text>
</comment>
<gene>
    <name evidence="16" type="ORF">B0A48_15998</name>
</gene>
<evidence type="ECO:0000313" key="17">
    <source>
        <dbReference type="Proteomes" id="UP000192596"/>
    </source>
</evidence>
<evidence type="ECO:0000256" key="4">
    <source>
        <dbReference type="ARBA" id="ARBA00015856"/>
    </source>
</evidence>
<evidence type="ECO:0000256" key="13">
    <source>
        <dbReference type="SAM" id="MobiDB-lite"/>
    </source>
</evidence>
<keyword evidence="11 12" id="KW-0472">Membrane</keyword>
<dbReference type="Pfam" id="PF07819">
    <property type="entry name" value="PGAP1"/>
    <property type="match status" value="1"/>
</dbReference>
<evidence type="ECO:0000256" key="7">
    <source>
        <dbReference type="ARBA" id="ARBA00022801"/>
    </source>
</evidence>
<feature type="domain" description="GPI inositol-deacylase PGAP1-like alpha/beta" evidence="14">
    <location>
        <begin position="184"/>
        <end position="427"/>
    </location>
</feature>
<keyword evidence="5 12" id="KW-0813">Transport</keyword>
<sequence length="1131" mass="124680">MRRRPSGSAEDEEDATEPIPVPQSGLSPRPNGTGELRTTEHVPEIRSTPPRRQNRKPSKELDGSPTQWLRTEVPQMRTTLESPITTPEAPAAMLERHRRNRQQQRNPWSCSLLTFATSIFAIGLLVTILHSFLNRQQDPKGCAMSYMRPAFTRYSDFDTEHTRFASKYSLYLYREGGVDEDTRVKGIPVLFVPGNAGSYKQVRPIAAEAAHYFHDTLRLDLGAAADGKAPLDVFSVDFNEDITAFHGETLLEQAEYLNEAVAFILALYHQPARSLREPELPLPKSVIILGHSMGGVVARTMLTLANYQEHTVNTIVTLSAPHARAPISVDAEMVSVYGGVNRFWRQSYSQVPTHQNPLADITLISIAGGGLDTMIPSEYTSVTSLVPETHGFTVFTSSIPNVWTGMDHLAIMWCDQFRKALVRAIFDVVDARRAAQTKVQNERIGAIRKRLLTGTEPVVEKAILAQELDTRLTIAEDADGILRPGERLVLRSHGAAKDMKAHLLPVPVQPFAGGSKFTLLTNQVLDTGNDAGLLVVLLCSELPLQSGMTFPHSLDLSGDGPVGSQLACKNAAVDQILLPASTNESLHAFDDAKPFSYLQFDLPDIAEHDFVAVIEKASEESHGWLIAEFITGAMSSVTVSKGHHELLAQGLTVQLPASRAMMSELKIPEIHSTLFAYRFAIERQPCDRFEESFTPLLRQYIAEPYESKYFVNAKVGNINVHGLSPYMPPPLRGGGATDGLSLTIWSDPVCNSTVNISLHVDVLGSAGKLVMRYRTVFAAFPLLVMLIVMRKQMKVYDTTGVFMSFSSSMDVCLRTSLPFVFIALSFLAVSLSKAAQGSWTRSWLSLITGTSGKAVDFNVNDLLLGTQDPFFWFLVPLFGMISIGIIIAGNYAITALLHVLAFVYGKVSSGLGGQAVAGRTAATLSSGPRHRILITTLLLLLITTLIPYQFAYLLLTLLHFSTTIRALRLARDTKSSADYNFYNYAHTLLVLMLWVLPVHGPTLVVWIHNLGVRWLTSFSAQMNLFAIIPIVAVVELAGRREMVARTTGRARHITNVVTFLAALYAAVYGVTYAYRLHHILNILAAWLVLLDFAQKGFAGALPWSAPIDDRPHTPPVPEKARIVESDVKKRP</sequence>
<dbReference type="PANTHER" id="PTHR15495">
    <property type="entry name" value="NEGATIVE REGULATOR OF VESICLE FORMATION-RELATED"/>
    <property type="match status" value="1"/>
</dbReference>
<dbReference type="FunCoup" id="A0A1V8SGA5">
    <property type="interactions" value="79"/>
</dbReference>
<dbReference type="InterPro" id="IPR012908">
    <property type="entry name" value="PGAP1-ab_dom-like"/>
</dbReference>
<evidence type="ECO:0000256" key="11">
    <source>
        <dbReference type="ARBA" id="ARBA00023136"/>
    </source>
</evidence>
<protein>
    <recommendedName>
        <fullName evidence="4 12">GPI inositol-deacylase</fullName>
        <ecNumber evidence="12">3.1.-.-</ecNumber>
    </recommendedName>
</protein>
<dbReference type="Pfam" id="PF25141">
    <property type="entry name" value="PGAP1_2nd"/>
    <property type="match status" value="1"/>
</dbReference>
<dbReference type="EMBL" id="NAJO01000048">
    <property type="protein sequence ID" value="OQN98166.1"/>
    <property type="molecule type" value="Genomic_DNA"/>
</dbReference>
<evidence type="ECO:0000256" key="12">
    <source>
        <dbReference type="RuleBase" id="RU365011"/>
    </source>
</evidence>
<dbReference type="GO" id="GO:0005789">
    <property type="term" value="C:endoplasmic reticulum membrane"/>
    <property type="evidence" value="ECO:0007669"/>
    <property type="project" value="UniProtKB-SubCell"/>
</dbReference>
<comment type="function">
    <text evidence="1 12">Involved in inositol deacylation of GPI-anchored proteins which plays important roles in the quality control and ER-associated degradation of GPI-anchored proteins.</text>
</comment>
<feature type="transmembrane region" description="Helical" evidence="12">
    <location>
        <begin position="771"/>
        <end position="790"/>
    </location>
</feature>
<dbReference type="InParanoid" id="A0A1V8SGA5"/>
<feature type="transmembrane region" description="Helical" evidence="12">
    <location>
        <begin position="108"/>
        <end position="133"/>
    </location>
</feature>
<feature type="transmembrane region" description="Helical" evidence="12">
    <location>
        <begin position="1020"/>
        <end position="1038"/>
    </location>
</feature>
<evidence type="ECO:0000259" key="15">
    <source>
        <dbReference type="Pfam" id="PF25140"/>
    </source>
</evidence>
<evidence type="ECO:0000313" key="16">
    <source>
        <dbReference type="EMBL" id="OQN98166.1"/>
    </source>
</evidence>
<keyword evidence="10 12" id="KW-1133">Transmembrane helix</keyword>
<evidence type="ECO:0000256" key="3">
    <source>
        <dbReference type="ARBA" id="ARBA00006931"/>
    </source>
</evidence>
<keyword evidence="7 12" id="KW-0378">Hydrolase</keyword>
<evidence type="ECO:0000256" key="5">
    <source>
        <dbReference type="ARBA" id="ARBA00022448"/>
    </source>
</evidence>
<dbReference type="PANTHER" id="PTHR15495:SF7">
    <property type="entry name" value="GPI INOSITOL-DEACYLASE"/>
    <property type="match status" value="1"/>
</dbReference>
<evidence type="ECO:0000256" key="10">
    <source>
        <dbReference type="ARBA" id="ARBA00022989"/>
    </source>
</evidence>
<reference evidence="17" key="1">
    <citation type="submission" date="2017-03" db="EMBL/GenBank/DDBJ databases">
        <title>Genomes of endolithic fungi from Antarctica.</title>
        <authorList>
            <person name="Coleine C."/>
            <person name="Masonjones S."/>
            <person name="Stajich J.E."/>
        </authorList>
    </citation>
    <scope>NUCLEOTIDE SEQUENCE [LARGE SCALE GENOMIC DNA]</scope>
    <source>
        <strain evidence="17">CCFEE 5527</strain>
    </source>
</reference>
<evidence type="ECO:0000256" key="1">
    <source>
        <dbReference type="ARBA" id="ARBA00003496"/>
    </source>
</evidence>
<evidence type="ECO:0000259" key="14">
    <source>
        <dbReference type="Pfam" id="PF07819"/>
    </source>
</evidence>
<dbReference type="GO" id="GO:0050185">
    <property type="term" value="F:phosphatidylinositol deacylase activity"/>
    <property type="evidence" value="ECO:0007669"/>
    <property type="project" value="TreeGrafter"/>
</dbReference>
<comment type="similarity">
    <text evidence="3 12">Belongs to the GPI inositol-deacylase family.</text>
</comment>
<dbReference type="Pfam" id="PF25140">
    <property type="entry name" value="PGAP1_TMD"/>
    <property type="match status" value="1"/>
</dbReference>
<proteinExistence type="inferred from homology"/>
<feature type="transmembrane region" description="Helical" evidence="12">
    <location>
        <begin position="981"/>
        <end position="1000"/>
    </location>
</feature>
<evidence type="ECO:0000256" key="2">
    <source>
        <dbReference type="ARBA" id="ARBA00004477"/>
    </source>
</evidence>
<accession>A0A1V8SGA5</accession>
<dbReference type="Gene3D" id="3.40.50.1820">
    <property type="entry name" value="alpha/beta hydrolase"/>
    <property type="match status" value="1"/>
</dbReference>
<dbReference type="EC" id="3.1.-.-" evidence="12"/>
<dbReference type="InterPro" id="IPR029058">
    <property type="entry name" value="AB_hydrolase_fold"/>
</dbReference>
<dbReference type="OrthoDB" id="348976at2759"/>
<feature type="region of interest" description="Disordered" evidence="13">
    <location>
        <begin position="1"/>
        <end position="70"/>
    </location>
</feature>
<dbReference type="STRING" id="1507870.A0A1V8SGA5"/>
<feature type="transmembrane region" description="Helical" evidence="12">
    <location>
        <begin position="895"/>
        <end position="917"/>
    </location>
</feature>
<dbReference type="SUPFAM" id="SSF53474">
    <property type="entry name" value="alpha/beta-Hydrolases"/>
    <property type="match status" value="1"/>
</dbReference>
<dbReference type="GO" id="GO:0006888">
    <property type="term" value="P:endoplasmic reticulum to Golgi vesicle-mediated transport"/>
    <property type="evidence" value="ECO:0007669"/>
    <property type="project" value="TreeGrafter"/>
</dbReference>
<keyword evidence="8 12" id="KW-0256">Endoplasmic reticulum</keyword>
<dbReference type="GO" id="GO:0006505">
    <property type="term" value="P:GPI anchor metabolic process"/>
    <property type="evidence" value="ECO:0007669"/>
    <property type="project" value="TreeGrafter"/>
</dbReference>
<evidence type="ECO:0000256" key="6">
    <source>
        <dbReference type="ARBA" id="ARBA00022692"/>
    </source>
</evidence>
<keyword evidence="17" id="KW-1185">Reference proteome</keyword>
<feature type="region of interest" description="Disordered" evidence="13">
    <location>
        <begin position="1109"/>
        <end position="1131"/>
    </location>
</feature>
<feature type="transmembrane region" description="Helical" evidence="12">
    <location>
        <begin position="937"/>
        <end position="960"/>
    </location>
</feature>
<feature type="transmembrane region" description="Helical" evidence="12">
    <location>
        <begin position="870"/>
        <end position="888"/>
    </location>
</feature>
<dbReference type="InterPro" id="IPR056824">
    <property type="entry name" value="PGAP1_TMD"/>
</dbReference>
<dbReference type="GO" id="GO:0015031">
    <property type="term" value="P:protein transport"/>
    <property type="evidence" value="ECO:0007669"/>
    <property type="project" value="UniProtKB-KW"/>
</dbReference>
<feature type="domain" description="GPI inositol-deacylase transmembrane" evidence="15">
    <location>
        <begin position="776"/>
        <end position="1091"/>
    </location>
</feature>
<dbReference type="AlphaFoldDB" id="A0A1V8SGA5"/>
<keyword evidence="9 12" id="KW-0653">Protein transport</keyword>
<evidence type="ECO:0000256" key="9">
    <source>
        <dbReference type="ARBA" id="ARBA00022927"/>
    </source>
</evidence>
<feature type="transmembrane region" description="Helical" evidence="12">
    <location>
        <begin position="811"/>
        <end position="831"/>
    </location>
</feature>
<feature type="transmembrane region" description="Helical" evidence="12">
    <location>
        <begin position="1050"/>
        <end position="1070"/>
    </location>
</feature>
<evidence type="ECO:0000256" key="8">
    <source>
        <dbReference type="ARBA" id="ARBA00022824"/>
    </source>
</evidence>
<organism evidence="16 17">
    <name type="scientific">Cryoendolithus antarcticus</name>
    <dbReference type="NCBI Taxonomy" id="1507870"/>
    <lineage>
        <taxon>Eukaryota</taxon>
        <taxon>Fungi</taxon>
        <taxon>Dikarya</taxon>
        <taxon>Ascomycota</taxon>
        <taxon>Pezizomycotina</taxon>
        <taxon>Dothideomycetes</taxon>
        <taxon>Dothideomycetidae</taxon>
        <taxon>Cladosporiales</taxon>
        <taxon>Cladosporiaceae</taxon>
        <taxon>Cryoendolithus</taxon>
    </lineage>
</organism>